<accession>A0A086Z1A6</accession>
<proteinExistence type="predicted"/>
<evidence type="ECO:0000256" key="1">
    <source>
        <dbReference type="SAM" id="Phobius"/>
    </source>
</evidence>
<dbReference type="EMBL" id="JGYK01000001">
    <property type="protein sequence ID" value="KFI40306.1"/>
    <property type="molecule type" value="Genomic_DNA"/>
</dbReference>
<dbReference type="OrthoDB" id="3230233at2"/>
<dbReference type="STRING" id="1437605.AB656_03655"/>
<evidence type="ECO:0000313" key="3">
    <source>
        <dbReference type="Proteomes" id="UP000029015"/>
    </source>
</evidence>
<keyword evidence="1" id="KW-0812">Transmembrane</keyword>
<gene>
    <name evidence="2" type="ORF">BACT_1008</name>
</gene>
<feature type="transmembrane region" description="Helical" evidence="1">
    <location>
        <begin position="231"/>
        <end position="253"/>
    </location>
</feature>
<dbReference type="eggNOG" id="ENOG5033AKD">
    <property type="taxonomic scope" value="Bacteria"/>
</dbReference>
<keyword evidence="1" id="KW-0472">Membrane</keyword>
<dbReference type="AlphaFoldDB" id="A0A086Z1A6"/>
<sequence length="258" mass="27956">MINQMRADFYRQTRTIGCYALLALTIGLSLLLTLTQQVGGMMVSDESSAQQMEQITHSHWSALTSVKALTMSTSVLLYAYIALFVIVIGYEFSQKTYKNTLISGISRLQFIGAKYTVMLVDMLCLTLVYYLTGLVASLAAGRGLGEGAGRLAGDMAVVTVAVVFFISVIFSLGIILLVATGSTIIPAIVIVAWPLAVAMLTEFAHWTWLKYVDFVTVATNVALSTIKIGDLWPYIGVSVGVLAFTIMGSALIIRDKEL</sequence>
<dbReference type="PATRIC" id="fig|1437605.7.peg.755"/>
<feature type="transmembrane region" description="Helical" evidence="1">
    <location>
        <begin position="184"/>
        <end position="206"/>
    </location>
</feature>
<feature type="transmembrane region" description="Helical" evidence="1">
    <location>
        <begin position="156"/>
        <end position="177"/>
    </location>
</feature>
<organism evidence="2 3">
    <name type="scientific">Bifidobacterium actinocoloniiforme DSM 22766</name>
    <dbReference type="NCBI Taxonomy" id="1437605"/>
    <lineage>
        <taxon>Bacteria</taxon>
        <taxon>Bacillati</taxon>
        <taxon>Actinomycetota</taxon>
        <taxon>Actinomycetes</taxon>
        <taxon>Bifidobacteriales</taxon>
        <taxon>Bifidobacteriaceae</taxon>
        <taxon>Bifidobacterium</taxon>
    </lineage>
</organism>
<evidence type="ECO:0000313" key="2">
    <source>
        <dbReference type="EMBL" id="KFI40306.1"/>
    </source>
</evidence>
<comment type="caution">
    <text evidence="2">The sequence shown here is derived from an EMBL/GenBank/DDBJ whole genome shotgun (WGS) entry which is preliminary data.</text>
</comment>
<feature type="transmembrane region" description="Helical" evidence="1">
    <location>
        <begin position="73"/>
        <end position="92"/>
    </location>
</feature>
<dbReference type="Proteomes" id="UP000029015">
    <property type="component" value="Unassembled WGS sequence"/>
</dbReference>
<dbReference type="KEGG" id="bact:AB656_03655"/>
<name>A0A086Z1A6_9BIFI</name>
<reference evidence="2 3" key="1">
    <citation type="submission" date="2014-03" db="EMBL/GenBank/DDBJ databases">
        <title>Genomics of Bifidobacteria.</title>
        <authorList>
            <person name="Ventura M."/>
            <person name="Milani C."/>
            <person name="Lugli G.A."/>
        </authorList>
    </citation>
    <scope>NUCLEOTIDE SEQUENCE [LARGE SCALE GENOMIC DNA]</scope>
    <source>
        <strain evidence="2 3">DSM 22766</strain>
    </source>
</reference>
<keyword evidence="1" id="KW-1133">Transmembrane helix</keyword>
<feature type="transmembrane region" description="Helical" evidence="1">
    <location>
        <begin position="113"/>
        <end position="136"/>
    </location>
</feature>
<protein>
    <submittedName>
        <fullName evidence="2">Uncharacterized protein</fullName>
    </submittedName>
</protein>
<keyword evidence="3" id="KW-1185">Reference proteome</keyword>